<organism evidence="2 3">
    <name type="scientific">Streptomyces doudnae</name>
    <dbReference type="NCBI Taxonomy" id="3075536"/>
    <lineage>
        <taxon>Bacteria</taxon>
        <taxon>Bacillati</taxon>
        <taxon>Actinomycetota</taxon>
        <taxon>Actinomycetes</taxon>
        <taxon>Kitasatosporales</taxon>
        <taxon>Streptomycetaceae</taxon>
        <taxon>Streptomyces</taxon>
    </lineage>
</organism>
<dbReference type="Proteomes" id="UP001183535">
    <property type="component" value="Unassembled WGS sequence"/>
</dbReference>
<keyword evidence="1" id="KW-0732">Signal</keyword>
<evidence type="ECO:0000313" key="3">
    <source>
        <dbReference type="Proteomes" id="UP001183535"/>
    </source>
</evidence>
<comment type="caution">
    <text evidence="2">The sequence shown here is derived from an EMBL/GenBank/DDBJ whole genome shotgun (WGS) entry which is preliminary data.</text>
</comment>
<sequence>MGPWGRRCAAVALAALTALGPADGALARDTVRSCGPSDSCARLEPVHLTAGRATLDLPGFTLRHLSARAGDPATRRPVRGLPLRFTTADGRLLGEARTGRDGVAATDATGPGVVRTLLSGYRAVLVGDGAHVPAEARGTVVLGTRTRDRGAPEAAR</sequence>
<reference evidence="3" key="1">
    <citation type="submission" date="2023-07" db="EMBL/GenBank/DDBJ databases">
        <title>30 novel species of actinomycetes from the DSMZ collection.</title>
        <authorList>
            <person name="Nouioui I."/>
        </authorList>
    </citation>
    <scope>NUCLEOTIDE SEQUENCE [LARGE SCALE GENOMIC DNA]</scope>
    <source>
        <strain evidence="3">DSM 41981</strain>
    </source>
</reference>
<accession>A0ABD5EXG0</accession>
<name>A0ABD5EXG0_9ACTN</name>
<evidence type="ECO:0000313" key="2">
    <source>
        <dbReference type="EMBL" id="MDT0439451.1"/>
    </source>
</evidence>
<dbReference type="AlphaFoldDB" id="A0ABD5EXG0"/>
<dbReference type="EMBL" id="JAVRES010000026">
    <property type="protein sequence ID" value="MDT0439451.1"/>
    <property type="molecule type" value="Genomic_DNA"/>
</dbReference>
<dbReference type="RefSeq" id="WP_093834028.1">
    <property type="nucleotide sequence ID" value="NZ_JAVRES010000026.1"/>
</dbReference>
<feature type="signal peptide" evidence="1">
    <location>
        <begin position="1"/>
        <end position="27"/>
    </location>
</feature>
<protein>
    <submittedName>
        <fullName evidence="2">Uncharacterized protein</fullName>
    </submittedName>
</protein>
<feature type="chain" id="PRO_5044777139" evidence="1">
    <location>
        <begin position="28"/>
        <end position="156"/>
    </location>
</feature>
<evidence type="ECO:0000256" key="1">
    <source>
        <dbReference type="SAM" id="SignalP"/>
    </source>
</evidence>
<keyword evidence="3" id="KW-1185">Reference proteome</keyword>
<gene>
    <name evidence="2" type="ORF">RM877_32795</name>
</gene>
<proteinExistence type="predicted"/>